<dbReference type="Proteomes" id="UP001154400">
    <property type="component" value="Chromosome"/>
</dbReference>
<dbReference type="RefSeq" id="WP_005516076.1">
    <property type="nucleotide sequence ID" value="NC_014659.1"/>
</dbReference>
<dbReference type="PANTHER" id="PTHR30290:SF38">
    <property type="entry name" value="D,D-DIPEPTIDE-BINDING PERIPLASMIC PROTEIN DDPA-RELATED"/>
    <property type="match status" value="1"/>
</dbReference>
<evidence type="ECO:0000256" key="1">
    <source>
        <dbReference type="ARBA" id="ARBA00022729"/>
    </source>
</evidence>
<dbReference type="InterPro" id="IPR030678">
    <property type="entry name" value="Peptide/Ni-bd"/>
</dbReference>
<dbReference type="GO" id="GO:0015833">
    <property type="term" value="P:peptide transport"/>
    <property type="evidence" value="ECO:0007669"/>
    <property type="project" value="TreeGrafter"/>
</dbReference>
<dbReference type="InterPro" id="IPR039424">
    <property type="entry name" value="SBP_5"/>
</dbReference>
<keyword evidence="1 2" id="KW-0732">Signal</keyword>
<gene>
    <name evidence="4" type="ordered locus">REQ_03860</name>
</gene>
<dbReference type="Gene3D" id="3.40.190.10">
    <property type="entry name" value="Periplasmic binding protein-like II"/>
    <property type="match status" value="1"/>
</dbReference>
<dbReference type="SUPFAM" id="SSF53850">
    <property type="entry name" value="Periplasmic binding protein-like II"/>
    <property type="match status" value="1"/>
</dbReference>
<dbReference type="EMBL" id="FN563149">
    <property type="protein sequence ID" value="CBH46523.1"/>
    <property type="molecule type" value="Genomic_DNA"/>
</dbReference>
<feature type="domain" description="Solute-binding protein family 5" evidence="3">
    <location>
        <begin position="103"/>
        <end position="438"/>
    </location>
</feature>
<dbReference type="GO" id="GO:1904680">
    <property type="term" value="F:peptide transmembrane transporter activity"/>
    <property type="evidence" value="ECO:0007669"/>
    <property type="project" value="TreeGrafter"/>
</dbReference>
<dbReference type="CDD" id="cd00995">
    <property type="entry name" value="PBP2_NikA_DppA_OppA_like"/>
    <property type="match status" value="1"/>
</dbReference>
<evidence type="ECO:0000313" key="4">
    <source>
        <dbReference type="EMBL" id="CBH46523.1"/>
    </source>
</evidence>
<evidence type="ECO:0000313" key="5">
    <source>
        <dbReference type="Proteomes" id="UP000006892"/>
    </source>
</evidence>
<feature type="signal peptide" evidence="2">
    <location>
        <begin position="1"/>
        <end position="29"/>
    </location>
</feature>
<proteinExistence type="predicted"/>
<keyword evidence="4" id="KW-0449">Lipoprotein</keyword>
<dbReference type="PANTHER" id="PTHR30290">
    <property type="entry name" value="PERIPLASMIC BINDING COMPONENT OF ABC TRANSPORTER"/>
    <property type="match status" value="1"/>
</dbReference>
<organism evidence="4">
    <name type="scientific">Rhodococcus hoagii (strain 103S)</name>
    <name type="common">Rhodococcus equi</name>
    <dbReference type="NCBI Taxonomy" id="685727"/>
    <lineage>
        <taxon>Bacteria</taxon>
        <taxon>Bacillati</taxon>
        <taxon>Actinomycetota</taxon>
        <taxon>Actinomycetes</taxon>
        <taxon>Mycobacteriales</taxon>
        <taxon>Nocardiaceae</taxon>
        <taxon>Prescottella</taxon>
    </lineage>
</organism>
<feature type="chain" id="PRO_5018560025" evidence="2">
    <location>
        <begin position="30"/>
        <end position="533"/>
    </location>
</feature>
<dbReference type="PIRSF" id="PIRSF002741">
    <property type="entry name" value="MppA"/>
    <property type="match status" value="1"/>
</dbReference>
<evidence type="ECO:0000259" key="3">
    <source>
        <dbReference type="Pfam" id="PF00496"/>
    </source>
</evidence>
<dbReference type="GO" id="GO:0042597">
    <property type="term" value="C:periplasmic space"/>
    <property type="evidence" value="ECO:0007669"/>
    <property type="project" value="UniProtKB-ARBA"/>
</dbReference>
<dbReference type="PROSITE" id="PS51257">
    <property type="entry name" value="PROKAR_LIPOPROTEIN"/>
    <property type="match status" value="1"/>
</dbReference>
<dbReference type="Pfam" id="PF00496">
    <property type="entry name" value="SBP_bac_5"/>
    <property type="match status" value="1"/>
</dbReference>
<sequence>MKNLWFRSGIRLAALGAAAAVLVAGCASADGQSNEGSAVTTGPVNVAQDAGDPVRGGTVTFGSYSFPNALDPTKTQAAGSTGGTEMAAIYDTLIRTDAESGTFEPQLAESLEHNADYTQFTVKLREGATFSDGSPVDADAVKWSIDRFVAARADVSQVWANSVTSIATPDAKTVTFTLNAPWNDFPVLLAMGPGMVVSKNSEADGKFTPIGAGPFTLTRFAPNEEIVLSPREDYWNGRPNLDKLRFVPTNGARGQFESLQSGQLDMAYILRDEATIRDAVNAGFSGYLDIQGLGALGMINAREGRPGADVRVRQAVAYGVDPQAINQRANDGLGIAASTLVPDSSRWSSGAEGVAFDPDKAKQLLAEAKADGYDGKLKYLATSEKSAEAAALAAQASLNSVGFDVQIEYVNSTTDLVRKLYVEHDFDLTRAAFAFMDEAPYLRLYGGMGSDSRNNAAGYADPQMDALLVEVKTATTDDAKKAAIAKVQARANETIPYAVWGPSKVLTAWDSNVHGVKRNADNIMLLDQAWVGQ</sequence>
<dbReference type="GO" id="GO:0043190">
    <property type="term" value="C:ATP-binding cassette (ABC) transporter complex"/>
    <property type="evidence" value="ECO:0007669"/>
    <property type="project" value="InterPro"/>
</dbReference>
<name>A0A3S5Y1W6_RHOH1</name>
<dbReference type="KEGG" id="req:REQ_03860"/>
<accession>A0A3S5Y1W6</accession>
<dbReference type="Gene3D" id="3.10.105.10">
    <property type="entry name" value="Dipeptide-binding Protein, Domain 3"/>
    <property type="match status" value="1"/>
</dbReference>
<reference evidence="4" key="1">
    <citation type="journal article" date="2010" name="PLoS Genet.">
        <title>The genome of a pathogenic rhodococcus: cooptive virulence underpinned by key gene acquisitions.</title>
        <authorList>
            <person name="Letek M."/>
            <person name="Gonzalez P."/>
            <person name="Macarthur I."/>
            <person name="Rodriguez H."/>
            <person name="Freeman T.C."/>
            <person name="Valero-Rello A."/>
            <person name="Blanco M."/>
            <person name="Buckley T."/>
            <person name="Cherevach I."/>
            <person name="Fahey R."/>
            <person name="Hapeshi A."/>
            <person name="Holdstock J."/>
            <person name="Leadon D."/>
            <person name="Navas J."/>
            <person name="Ocampo A."/>
            <person name="Quail M.A."/>
            <person name="Sanders M."/>
            <person name="Scortti M.M."/>
            <person name="Prescott J.F."/>
            <person name="Fogarty U."/>
            <person name="Meijer W.G."/>
            <person name="Parkhill J."/>
            <person name="Bentley S.D."/>
            <person name="Vazquez-Boland J.A."/>
        </authorList>
    </citation>
    <scope>NUCLEOTIDE SEQUENCE [LARGE SCALE GENOMIC DNA]</scope>
    <source>
        <strain evidence="4 5">103S</strain>
    </source>
</reference>
<evidence type="ECO:0000256" key="2">
    <source>
        <dbReference type="SAM" id="SignalP"/>
    </source>
</evidence>
<dbReference type="InterPro" id="IPR000914">
    <property type="entry name" value="SBP_5_dom"/>
</dbReference>
<protein>
    <submittedName>
        <fullName evidence="4">High affinity substrate binding lipoprotein</fullName>
    </submittedName>
</protein>
<dbReference type="AlphaFoldDB" id="A0A3S5Y1W6"/>